<name>A0A6I4T352_9SPHN</name>
<sequence length="388" mass="43511">MTIEFSRWPENYGKSFQVTKILGLASLGFADTTEIFEACKRIDPNDDATWVREWLATAQAVERHGREAEAVGNWLSARSAFSRACNYNRCAEFMVHGDDAEKVRLIRKTTELFDAAAKYFEVPPEKIHVDYEGAKLDGYFFSPPWIEEPKPTFFALNGGDEQTTENYFNLGPAMIASGYNFLVYDQPGTGLSLYEKGKARRADTEAFHSRAIDFLLTRPEVDPDKIIVFGESFSGYDSLRLASFDHRIAAVVSDGGTHKFDWGEMLKWMPPSLAQHGLRILGAKSLDDFANDPRFAYDLEGVLDQIQCPLLVVHGAEEELVQPHPLKQALTNYEQAGSSNKTFVAIEDRRLGGLEHCQVDNKHVVHEVVLNWLCSIGLGPSAPRPANR</sequence>
<dbReference type="InterPro" id="IPR050261">
    <property type="entry name" value="FrsA_esterase"/>
</dbReference>
<keyword evidence="1 2" id="KW-0378">Hydrolase</keyword>
<keyword evidence="3" id="KW-1185">Reference proteome</keyword>
<reference evidence="2 3" key="1">
    <citation type="submission" date="2019-12" db="EMBL/GenBank/DDBJ databases">
        <title>Genomic-based taxomic classification of the family Erythrobacteraceae.</title>
        <authorList>
            <person name="Xu L."/>
        </authorList>
    </citation>
    <scope>NUCLEOTIDE SEQUENCE [LARGE SCALE GENOMIC DNA]</scope>
    <source>
        <strain evidence="2 3">LMG 29518</strain>
    </source>
</reference>
<dbReference type="PANTHER" id="PTHR22946:SF12">
    <property type="entry name" value="CONIDIAL PIGMENT BIOSYNTHESIS PROTEIN AYG1 (AFU_ORTHOLOGUE AFUA_2G17550)"/>
    <property type="match status" value="1"/>
</dbReference>
<evidence type="ECO:0000256" key="1">
    <source>
        <dbReference type="ARBA" id="ARBA00022801"/>
    </source>
</evidence>
<dbReference type="AlphaFoldDB" id="A0A6I4T352"/>
<dbReference type="SUPFAM" id="SSF53474">
    <property type="entry name" value="alpha/beta-Hydrolases"/>
    <property type="match status" value="1"/>
</dbReference>
<dbReference type="InterPro" id="IPR029058">
    <property type="entry name" value="AB_hydrolase_fold"/>
</dbReference>
<dbReference type="OrthoDB" id="217645at2"/>
<dbReference type="PANTHER" id="PTHR22946">
    <property type="entry name" value="DIENELACTONE HYDROLASE DOMAIN-CONTAINING PROTEIN-RELATED"/>
    <property type="match status" value="1"/>
</dbReference>
<dbReference type="Gene3D" id="1.20.1440.110">
    <property type="entry name" value="acylaminoacyl peptidase"/>
    <property type="match status" value="1"/>
</dbReference>
<dbReference type="EMBL" id="WTYT01000002">
    <property type="protein sequence ID" value="MXO65357.1"/>
    <property type="molecule type" value="Genomic_DNA"/>
</dbReference>
<accession>A0A6I4T352</accession>
<dbReference type="InterPro" id="IPR010520">
    <property type="entry name" value="FrsA-like"/>
</dbReference>
<dbReference type="RefSeq" id="WP_160735757.1">
    <property type="nucleotide sequence ID" value="NZ_WTYT01000002.1"/>
</dbReference>
<evidence type="ECO:0000313" key="2">
    <source>
        <dbReference type="EMBL" id="MXO65357.1"/>
    </source>
</evidence>
<proteinExistence type="predicted"/>
<gene>
    <name evidence="2" type="ORF">GRI91_06290</name>
</gene>
<comment type="caution">
    <text evidence="2">The sequence shown here is derived from an EMBL/GenBank/DDBJ whole genome shotgun (WGS) entry which is preliminary data.</text>
</comment>
<dbReference type="GO" id="GO:0016787">
    <property type="term" value="F:hydrolase activity"/>
    <property type="evidence" value="ECO:0007669"/>
    <property type="project" value="UniProtKB-KW"/>
</dbReference>
<evidence type="ECO:0000313" key="3">
    <source>
        <dbReference type="Proteomes" id="UP000438476"/>
    </source>
</evidence>
<dbReference type="Proteomes" id="UP000438476">
    <property type="component" value="Unassembled WGS sequence"/>
</dbReference>
<dbReference type="Pfam" id="PF06500">
    <property type="entry name" value="FrsA-like"/>
    <property type="match status" value="1"/>
</dbReference>
<dbReference type="Gene3D" id="3.40.50.1820">
    <property type="entry name" value="alpha/beta hydrolase"/>
    <property type="match status" value="1"/>
</dbReference>
<organism evidence="2 3">
    <name type="scientific">Altericroceibacterium endophyticum</name>
    <dbReference type="NCBI Taxonomy" id="1808508"/>
    <lineage>
        <taxon>Bacteria</taxon>
        <taxon>Pseudomonadati</taxon>
        <taxon>Pseudomonadota</taxon>
        <taxon>Alphaproteobacteria</taxon>
        <taxon>Sphingomonadales</taxon>
        <taxon>Erythrobacteraceae</taxon>
        <taxon>Altericroceibacterium</taxon>
    </lineage>
</organism>
<protein>
    <submittedName>
        <fullName evidence="2">Alpha/beta hydrolase</fullName>
    </submittedName>
</protein>